<dbReference type="GO" id="GO:0030203">
    <property type="term" value="P:glycosaminoglycan metabolic process"/>
    <property type="evidence" value="ECO:0007669"/>
    <property type="project" value="TreeGrafter"/>
</dbReference>
<keyword evidence="5" id="KW-0326">Glycosidase</keyword>
<sequence>MQYVMELIVKSGTITNRAISPIGIVVLAMLLFSCKDVVYETNRTIIPLPNEVQWEEGSYFTERELNLEFENEELRDVAEFFVMESAPYIEVRSEPEDSGNALLVLEMDSITDQLSEESYVLEIKTDGIKVKAPSPSGVFYGLKTLKQLIWANHKENSSWALPVGVVKDSPRFAWRGLMLDESRHFFGMEKVKQLLDLMAEHKLNKFHWHLTDEPAWRIEIKAYPKLVQVGSIGDWSNSSKTPKFYTQEQIREVVDYAIAQQIEVIPEIDMPGHASAANRAYPEFSGGGNKDHPEFTYNPGKEETYAYLADILREVGELFPSEYIHIGGDEVNFANAQWLDDPEVRSLMRTNDLKDLKEVEYYFLNRISDSLKAMGKKMAGWDEISGSGVNTNSSLVFWWRHDKPDVRSKTIQNRYPTVLCPRIPMYLDFVQHHTHEYGRKWDGAFGDAVQAYHFPDSLDVEIPIDEPIVGIQACIWTERIANEKRLDFMAWPRLTAISEAAWTSPTSKSYDNFLKRLEEFLPFYEERNIGYFNLLDPSNTPEPKWNDGPNWQSNHESND</sequence>
<dbReference type="GO" id="GO:0005975">
    <property type="term" value="P:carbohydrate metabolic process"/>
    <property type="evidence" value="ECO:0007669"/>
    <property type="project" value="InterPro"/>
</dbReference>
<dbReference type="EC" id="3.2.1.52" evidence="3"/>
<evidence type="ECO:0000256" key="6">
    <source>
        <dbReference type="PIRSR" id="PIRSR625705-1"/>
    </source>
</evidence>
<dbReference type="PRINTS" id="PR00738">
    <property type="entry name" value="GLHYDRLASE20"/>
</dbReference>
<dbReference type="InterPro" id="IPR015882">
    <property type="entry name" value="HEX_bac_N"/>
</dbReference>
<dbReference type="GO" id="GO:0004563">
    <property type="term" value="F:beta-N-acetylhexosaminidase activity"/>
    <property type="evidence" value="ECO:0007669"/>
    <property type="project" value="UniProtKB-EC"/>
</dbReference>
<dbReference type="CDD" id="cd06563">
    <property type="entry name" value="GH20_chitobiase-like"/>
    <property type="match status" value="1"/>
</dbReference>
<dbReference type="EMBL" id="WXYO01000001">
    <property type="protein sequence ID" value="NAS10530.1"/>
    <property type="molecule type" value="Genomic_DNA"/>
</dbReference>
<evidence type="ECO:0000256" key="3">
    <source>
        <dbReference type="ARBA" id="ARBA00012663"/>
    </source>
</evidence>
<evidence type="ECO:0000313" key="11">
    <source>
        <dbReference type="Proteomes" id="UP000475249"/>
    </source>
</evidence>
<dbReference type="InterPro" id="IPR025705">
    <property type="entry name" value="Beta_hexosaminidase_sua/sub"/>
</dbReference>
<dbReference type="GO" id="GO:0016020">
    <property type="term" value="C:membrane"/>
    <property type="evidence" value="ECO:0007669"/>
    <property type="project" value="TreeGrafter"/>
</dbReference>
<dbReference type="InterPro" id="IPR029018">
    <property type="entry name" value="Hex-like_dom2"/>
</dbReference>
<comment type="similarity">
    <text evidence="2">Belongs to the glycosyl hydrolase 20 family.</text>
</comment>
<comment type="catalytic activity">
    <reaction evidence="1">
        <text>Hydrolysis of terminal non-reducing N-acetyl-D-hexosamine residues in N-acetyl-beta-D-hexosaminides.</text>
        <dbReference type="EC" id="3.2.1.52"/>
    </reaction>
</comment>
<organism evidence="10 11">
    <name type="scientific">Poritiphilus flavus</name>
    <dbReference type="NCBI Taxonomy" id="2697053"/>
    <lineage>
        <taxon>Bacteria</taxon>
        <taxon>Pseudomonadati</taxon>
        <taxon>Bacteroidota</taxon>
        <taxon>Flavobacteriia</taxon>
        <taxon>Flavobacteriales</taxon>
        <taxon>Flavobacteriaceae</taxon>
        <taxon>Poritiphilus</taxon>
    </lineage>
</organism>
<feature type="domain" description="Beta-hexosaminidase bacterial type N-terminal" evidence="9">
    <location>
        <begin position="44"/>
        <end position="168"/>
    </location>
</feature>
<dbReference type="InterPro" id="IPR017853">
    <property type="entry name" value="GH"/>
</dbReference>
<keyword evidence="11" id="KW-1185">Reference proteome</keyword>
<gene>
    <name evidence="10" type="ORF">GTQ38_00855</name>
</gene>
<comment type="caution">
    <text evidence="10">The sequence shown here is derived from an EMBL/GenBank/DDBJ whole genome shotgun (WGS) entry which is preliminary data.</text>
</comment>
<protein>
    <recommendedName>
        <fullName evidence="3">beta-N-acetylhexosaminidase</fullName>
        <ecNumber evidence="3">3.2.1.52</ecNumber>
    </recommendedName>
</protein>
<dbReference type="RefSeq" id="WP_161433334.1">
    <property type="nucleotide sequence ID" value="NZ_WXYO01000001.1"/>
</dbReference>
<dbReference type="InterPro" id="IPR015883">
    <property type="entry name" value="Glyco_hydro_20_cat"/>
</dbReference>
<accession>A0A6L9E772</accession>
<dbReference type="AlphaFoldDB" id="A0A6L9E772"/>
<dbReference type="Pfam" id="PF00728">
    <property type="entry name" value="Glyco_hydro_20"/>
    <property type="match status" value="1"/>
</dbReference>
<dbReference type="PANTHER" id="PTHR22600">
    <property type="entry name" value="BETA-HEXOSAMINIDASE"/>
    <property type="match status" value="1"/>
</dbReference>
<evidence type="ECO:0000313" key="10">
    <source>
        <dbReference type="EMBL" id="NAS10530.1"/>
    </source>
</evidence>
<reference evidence="10 11" key="1">
    <citation type="submission" date="2020-01" db="EMBL/GenBank/DDBJ databases">
        <title>Bacteria diversity of Porities sp.</title>
        <authorList>
            <person name="Wang G."/>
        </authorList>
    </citation>
    <scope>NUCLEOTIDE SEQUENCE [LARGE SCALE GENOMIC DNA]</scope>
    <source>
        <strain evidence="10 11">R33</strain>
    </source>
</reference>
<feature type="active site" description="Proton donor" evidence="6">
    <location>
        <position position="330"/>
    </location>
</feature>
<evidence type="ECO:0000256" key="4">
    <source>
        <dbReference type="ARBA" id="ARBA00022801"/>
    </source>
</evidence>
<dbReference type="Pfam" id="PF02838">
    <property type="entry name" value="Glyco_hydro_20b"/>
    <property type="match status" value="1"/>
</dbReference>
<keyword evidence="4 10" id="KW-0378">Hydrolase</keyword>
<dbReference type="SUPFAM" id="SSF51445">
    <property type="entry name" value="(Trans)glycosidases"/>
    <property type="match status" value="1"/>
</dbReference>
<dbReference type="Gene3D" id="3.20.20.80">
    <property type="entry name" value="Glycosidases"/>
    <property type="match status" value="1"/>
</dbReference>
<dbReference type="SUPFAM" id="SSF55545">
    <property type="entry name" value="beta-N-acetylhexosaminidase-like domain"/>
    <property type="match status" value="1"/>
</dbReference>
<evidence type="ECO:0000259" key="9">
    <source>
        <dbReference type="Pfam" id="PF02838"/>
    </source>
</evidence>
<dbReference type="PANTHER" id="PTHR22600:SF57">
    <property type="entry name" value="BETA-N-ACETYLHEXOSAMINIDASE"/>
    <property type="match status" value="1"/>
</dbReference>
<feature type="region of interest" description="Disordered" evidence="7">
    <location>
        <begin position="540"/>
        <end position="559"/>
    </location>
</feature>
<dbReference type="Gene3D" id="3.30.379.10">
    <property type="entry name" value="Chitobiase/beta-hexosaminidase domain 2-like"/>
    <property type="match status" value="1"/>
</dbReference>
<evidence type="ECO:0000256" key="5">
    <source>
        <dbReference type="ARBA" id="ARBA00023295"/>
    </source>
</evidence>
<evidence type="ECO:0000259" key="8">
    <source>
        <dbReference type="Pfam" id="PF00728"/>
    </source>
</evidence>
<evidence type="ECO:0000256" key="7">
    <source>
        <dbReference type="SAM" id="MobiDB-lite"/>
    </source>
</evidence>
<evidence type="ECO:0000256" key="2">
    <source>
        <dbReference type="ARBA" id="ARBA00006285"/>
    </source>
</evidence>
<proteinExistence type="inferred from homology"/>
<feature type="compositionally biased region" description="Polar residues" evidence="7">
    <location>
        <begin position="549"/>
        <end position="559"/>
    </location>
</feature>
<evidence type="ECO:0000256" key="1">
    <source>
        <dbReference type="ARBA" id="ARBA00001231"/>
    </source>
</evidence>
<dbReference type="Proteomes" id="UP000475249">
    <property type="component" value="Unassembled WGS sequence"/>
</dbReference>
<name>A0A6L9E772_9FLAO</name>
<feature type="domain" description="Glycoside hydrolase family 20 catalytic" evidence="8">
    <location>
        <begin position="172"/>
        <end position="504"/>
    </location>
</feature>